<keyword evidence="3" id="KW-1185">Reference proteome</keyword>
<evidence type="ECO:0000313" key="3">
    <source>
        <dbReference type="Proteomes" id="UP000589626"/>
    </source>
</evidence>
<feature type="region of interest" description="Disordered" evidence="1">
    <location>
        <begin position="64"/>
        <end position="85"/>
    </location>
</feature>
<dbReference type="NCBIfam" id="NF045524">
    <property type="entry name" value="MXAN_6640_HExxH"/>
    <property type="match status" value="1"/>
</dbReference>
<dbReference type="AlphaFoldDB" id="A0A7W4Z012"/>
<evidence type="ECO:0000313" key="2">
    <source>
        <dbReference type="EMBL" id="MBB3041462.1"/>
    </source>
</evidence>
<comment type="caution">
    <text evidence="2">The sequence shown here is derived from an EMBL/GenBank/DDBJ whole genome shotgun (WGS) entry which is preliminary data.</text>
</comment>
<dbReference type="Proteomes" id="UP000589626">
    <property type="component" value="Unassembled WGS sequence"/>
</dbReference>
<accession>A0A7W4Z012</accession>
<organism evidence="2 3">
    <name type="scientific">Nocardioides soli</name>
    <dbReference type="NCBI Taxonomy" id="1036020"/>
    <lineage>
        <taxon>Bacteria</taxon>
        <taxon>Bacillati</taxon>
        <taxon>Actinomycetota</taxon>
        <taxon>Actinomycetes</taxon>
        <taxon>Propionibacteriales</taxon>
        <taxon>Nocardioidaceae</taxon>
        <taxon>Nocardioides</taxon>
    </lineage>
</organism>
<protein>
    <submittedName>
        <fullName evidence="2">Uncharacterized protein</fullName>
    </submittedName>
</protein>
<feature type="region of interest" description="Disordered" evidence="1">
    <location>
        <begin position="32"/>
        <end position="52"/>
    </location>
</feature>
<gene>
    <name evidence="2" type="ORF">FHU40_001263</name>
</gene>
<feature type="compositionally biased region" description="Low complexity" evidence="1">
    <location>
        <begin position="64"/>
        <end position="75"/>
    </location>
</feature>
<evidence type="ECO:0000256" key="1">
    <source>
        <dbReference type="SAM" id="MobiDB-lite"/>
    </source>
</evidence>
<proteinExistence type="predicted"/>
<dbReference type="EMBL" id="JACHWR010000001">
    <property type="protein sequence ID" value="MBB3041462.1"/>
    <property type="molecule type" value="Genomic_DNA"/>
</dbReference>
<name>A0A7W4Z012_9ACTN</name>
<reference evidence="2 3" key="1">
    <citation type="submission" date="2020-08" db="EMBL/GenBank/DDBJ databases">
        <title>Sequencing the genomes of 1000 actinobacteria strains.</title>
        <authorList>
            <person name="Klenk H.-P."/>
        </authorList>
    </citation>
    <scope>NUCLEOTIDE SEQUENCE [LARGE SCALE GENOMIC DNA]</scope>
    <source>
        <strain evidence="2 3">DSM 105498</strain>
    </source>
</reference>
<sequence length="525" mass="58896">MRSPLGRRLLPATVLLTLALEALVVGSLAAPAGAEPESPASTSTSDSPDAAAAALEEVQELLAPQATPAPAQRQATGDDTEEQTGRDLTLALRELRLRMDDLSAADRAAARRVTKRPSADVYRDFGSARVHWRSTDTAITPRWIKKVGSVVDRVLSTYANAGYRTPKSDGARGGGDGLLDIYLVDFAAEQQYGLYGYCDTDVAPPAEGPYDTWAYCALDHTFQGFPRKPIQSLKVTAAHELFHAVQFAYDYNEDAWFMEATAVWAEDEVYDRINDNLQYLPMSPMRQPRQSLDQFGDSLRHYGAWIFFRYLSERFPRSQGRMPVIVRKIWERADGSRNGPDDYSIQAVSKELASRGTDLRRVYAQFADANRRPRRTYEEGRSYRAAPTRAHTFTPASHDTGWQQVRVNHLASTTLSVRPGPELKQRRLRVAVDLPAKRRGSAAVLTWYDEQGRAHRTMVRLSRKGVGTAEVRFGSGRVRRVDLTLANASIRSRCWQGQVDGVEYSCRGLPRDDHSRMRYRIRAVR</sequence>
<dbReference type="RefSeq" id="WP_183591361.1">
    <property type="nucleotide sequence ID" value="NZ_JACHWR010000001.1"/>
</dbReference>